<dbReference type="AlphaFoldDB" id="A0AAJ1ID41"/>
<evidence type="ECO:0000256" key="5">
    <source>
        <dbReference type="ARBA" id="ARBA00022741"/>
    </source>
</evidence>
<evidence type="ECO:0000256" key="7">
    <source>
        <dbReference type="ARBA" id="ARBA00032345"/>
    </source>
</evidence>
<dbReference type="GO" id="GO:0016787">
    <property type="term" value="F:hydrolase activity"/>
    <property type="evidence" value="ECO:0007669"/>
    <property type="project" value="UniProtKB-KW"/>
</dbReference>
<evidence type="ECO:0000256" key="1">
    <source>
        <dbReference type="ARBA" id="ARBA00008279"/>
    </source>
</evidence>
<dbReference type="InterPro" id="IPR031166">
    <property type="entry name" value="G_ENGA"/>
</dbReference>
<dbReference type="PANTHER" id="PTHR43834">
    <property type="entry name" value="GTPASE DER"/>
    <property type="match status" value="1"/>
</dbReference>
<dbReference type="Pfam" id="PF14714">
    <property type="entry name" value="KH_dom-like"/>
    <property type="match status" value="1"/>
</dbReference>
<keyword evidence="6 8" id="KW-0342">GTP-binding</keyword>
<dbReference type="InterPro" id="IPR006073">
    <property type="entry name" value="GTP-bd"/>
</dbReference>
<dbReference type="EMBL" id="JAQQAL010000005">
    <property type="protein sequence ID" value="MDC7225240.1"/>
    <property type="molecule type" value="Genomic_DNA"/>
</dbReference>
<dbReference type="GO" id="GO:0005525">
    <property type="term" value="F:GTP binding"/>
    <property type="evidence" value="ECO:0007669"/>
    <property type="project" value="UniProtKB-UniRule"/>
</dbReference>
<keyword evidence="4 10" id="KW-0677">Repeat</keyword>
<evidence type="ECO:0000256" key="3">
    <source>
        <dbReference type="ARBA" id="ARBA00022517"/>
    </source>
</evidence>
<evidence type="ECO:0000256" key="6">
    <source>
        <dbReference type="ARBA" id="ARBA00023134"/>
    </source>
</evidence>
<evidence type="ECO:0000256" key="8">
    <source>
        <dbReference type="HAMAP-Rule" id="MF_00195"/>
    </source>
</evidence>
<dbReference type="PANTHER" id="PTHR43834:SF6">
    <property type="entry name" value="GTPASE DER"/>
    <property type="match status" value="1"/>
</dbReference>
<dbReference type="PIRSF" id="PIRSF006485">
    <property type="entry name" value="GTP-binding_EngA"/>
    <property type="match status" value="1"/>
</dbReference>
<feature type="binding site" evidence="8">
    <location>
        <begin position="310"/>
        <end position="313"/>
    </location>
    <ligand>
        <name>GTP</name>
        <dbReference type="ChEBI" id="CHEBI:37565"/>
        <label>2</label>
    </ligand>
</feature>
<evidence type="ECO:0000256" key="9">
    <source>
        <dbReference type="PROSITE-ProRule" id="PRU01049"/>
    </source>
</evidence>
<dbReference type="SMART" id="SM00382">
    <property type="entry name" value="AAA"/>
    <property type="match status" value="1"/>
</dbReference>
<reference evidence="12 13" key="1">
    <citation type="submission" date="2022-12" db="EMBL/GenBank/DDBJ databases">
        <title>Metagenome assembled genome from gulf of manar.</title>
        <authorList>
            <person name="Kohli P."/>
            <person name="Pk S."/>
            <person name="Venkata Ramana C."/>
            <person name="Sasikala C."/>
        </authorList>
    </citation>
    <scope>NUCLEOTIDE SEQUENCE [LARGE SCALE GENOMIC DNA]</scope>
    <source>
        <strain evidence="12">JB008</strain>
    </source>
</reference>
<feature type="binding site" evidence="8">
    <location>
        <begin position="245"/>
        <end position="249"/>
    </location>
    <ligand>
        <name>GTP</name>
        <dbReference type="ChEBI" id="CHEBI:37565"/>
        <label>2</label>
    </ligand>
</feature>
<feature type="binding site" evidence="8">
    <location>
        <begin position="131"/>
        <end position="134"/>
    </location>
    <ligand>
        <name>GTP</name>
        <dbReference type="ChEBI" id="CHEBI:37565"/>
        <label>1</label>
    </ligand>
</feature>
<dbReference type="Pfam" id="PF01926">
    <property type="entry name" value="MMR_HSR1"/>
    <property type="match status" value="2"/>
</dbReference>
<dbReference type="InterPro" id="IPR005225">
    <property type="entry name" value="Small_GTP-bd"/>
</dbReference>
<keyword evidence="12" id="KW-0378">Hydrolase</keyword>
<dbReference type="Gene3D" id="3.40.50.300">
    <property type="entry name" value="P-loop containing nucleotide triphosphate hydrolases"/>
    <property type="match status" value="2"/>
</dbReference>
<evidence type="ECO:0000256" key="10">
    <source>
        <dbReference type="RuleBase" id="RU004481"/>
    </source>
</evidence>
<dbReference type="HAMAP" id="MF_00195">
    <property type="entry name" value="GTPase_Der"/>
    <property type="match status" value="1"/>
</dbReference>
<keyword evidence="3 8" id="KW-0690">Ribosome biogenesis</keyword>
<name>A0AAJ1ID41_9SPIO</name>
<dbReference type="InterPro" id="IPR027417">
    <property type="entry name" value="P-loop_NTPase"/>
</dbReference>
<comment type="subunit">
    <text evidence="8">Associates with the 50S ribosomal subunit.</text>
</comment>
<evidence type="ECO:0000313" key="13">
    <source>
        <dbReference type="Proteomes" id="UP001221217"/>
    </source>
</evidence>
<dbReference type="Gene3D" id="3.30.300.20">
    <property type="match status" value="1"/>
</dbReference>
<protein>
    <recommendedName>
        <fullName evidence="2 8">GTPase Der</fullName>
    </recommendedName>
    <alternativeName>
        <fullName evidence="7 8">GTP-binding protein EngA</fullName>
    </alternativeName>
</protein>
<dbReference type="InterPro" id="IPR016484">
    <property type="entry name" value="GTPase_Der"/>
</dbReference>
<dbReference type="InterPro" id="IPR003593">
    <property type="entry name" value="AAA+_ATPase"/>
</dbReference>
<proteinExistence type="inferred from homology"/>
<keyword evidence="5 8" id="KW-0547">Nucleotide-binding</keyword>
<dbReference type="GO" id="GO:0043022">
    <property type="term" value="F:ribosome binding"/>
    <property type="evidence" value="ECO:0007669"/>
    <property type="project" value="TreeGrafter"/>
</dbReference>
<dbReference type="InterPro" id="IPR032859">
    <property type="entry name" value="KH_dom-like"/>
</dbReference>
<dbReference type="SUPFAM" id="SSF52540">
    <property type="entry name" value="P-loop containing nucleoside triphosphate hydrolases"/>
    <property type="match status" value="2"/>
</dbReference>
<dbReference type="CDD" id="cd01894">
    <property type="entry name" value="EngA1"/>
    <property type="match status" value="1"/>
</dbReference>
<dbReference type="CDD" id="cd01895">
    <property type="entry name" value="EngA2"/>
    <property type="match status" value="1"/>
</dbReference>
<feature type="domain" description="EngA-type G" evidence="11">
    <location>
        <begin position="192"/>
        <end position="367"/>
    </location>
</feature>
<sequence length="450" mass="50263">MSVSNTSGNKPETGRRPVVAIAGRPNVGKSTLFNRIIKSRKAITDPTPGVTRDPVEGVAEINGLEIKFVDTGGYKLDQEELDDLVVKRSLEIVAEADLVILVLDLKETTSEDEIFIEEMRPYSDKLMLVVNKVDGPEKEEQIWNYYSLGFDKVYPVSASHGLGFGDLIDALYERVKDKAAAGDGGDAGDDLINLAVLGKPNTGKSTLTNLFTKTNSSIVSDIPGTTRDIVEGFFSFKNRGFRVLDTAGIRKKKKVSENVEYYSVNRAIKSIDESDVVLLMIDSIEGLSDQDKKIANLIVRKGKGVIIVLNKWDLQENIPNVFEAVSDRIRFLFPILSFAPIVALSALNNDGVENLLDTVLKVKHQLGKRVDTSTLNNHLTDWMEENEPPRSKKGRYKIKYMTQVSSEPIRFLLFVNNKKSFPEAYQRYILRMIRQDFGLPSVPITMELRG</sequence>
<dbReference type="Proteomes" id="UP001221217">
    <property type="component" value="Unassembled WGS sequence"/>
</dbReference>
<comment type="function">
    <text evidence="8 10">GTPase that plays an essential role in the late steps of ribosome biogenesis.</text>
</comment>
<feature type="binding site" evidence="8">
    <location>
        <begin position="23"/>
        <end position="30"/>
    </location>
    <ligand>
        <name>GTP</name>
        <dbReference type="ChEBI" id="CHEBI:37565"/>
        <label>1</label>
    </ligand>
</feature>
<evidence type="ECO:0000259" key="11">
    <source>
        <dbReference type="PROSITE" id="PS51712"/>
    </source>
</evidence>
<feature type="binding site" evidence="8">
    <location>
        <begin position="70"/>
        <end position="74"/>
    </location>
    <ligand>
        <name>GTP</name>
        <dbReference type="ChEBI" id="CHEBI:37565"/>
        <label>1</label>
    </ligand>
</feature>
<comment type="similarity">
    <text evidence="1 8 9 10">Belongs to the TRAFAC class TrmE-Era-EngA-EngB-Septin-like GTPase superfamily. EngA (Der) GTPase family.</text>
</comment>
<dbReference type="NCBIfam" id="TIGR03594">
    <property type="entry name" value="GTPase_EngA"/>
    <property type="match status" value="1"/>
</dbReference>
<evidence type="ECO:0000313" key="12">
    <source>
        <dbReference type="EMBL" id="MDC7225240.1"/>
    </source>
</evidence>
<accession>A0AAJ1ID41</accession>
<dbReference type="InterPro" id="IPR015946">
    <property type="entry name" value="KH_dom-like_a/b"/>
</dbReference>
<organism evidence="12 13">
    <name type="scientific">Candidatus Thalassospirochaeta sargassi</name>
    <dbReference type="NCBI Taxonomy" id="3119039"/>
    <lineage>
        <taxon>Bacteria</taxon>
        <taxon>Pseudomonadati</taxon>
        <taxon>Spirochaetota</taxon>
        <taxon>Spirochaetia</taxon>
        <taxon>Spirochaetales</taxon>
        <taxon>Spirochaetaceae</taxon>
        <taxon>Candidatus Thalassospirochaeta</taxon>
    </lineage>
</organism>
<dbReference type="PRINTS" id="PR00326">
    <property type="entry name" value="GTP1OBG"/>
</dbReference>
<comment type="caution">
    <text evidence="12">The sequence shown here is derived from an EMBL/GenBank/DDBJ whole genome shotgun (WGS) entry which is preliminary data.</text>
</comment>
<dbReference type="PROSITE" id="PS51712">
    <property type="entry name" value="G_ENGA"/>
    <property type="match status" value="2"/>
</dbReference>
<gene>
    <name evidence="8 12" type="primary">der</name>
    <name evidence="12" type="ORF">PQJ61_00590</name>
</gene>
<dbReference type="GO" id="GO:0042254">
    <property type="term" value="P:ribosome biogenesis"/>
    <property type="evidence" value="ECO:0007669"/>
    <property type="project" value="UniProtKB-KW"/>
</dbReference>
<feature type="binding site" evidence="8">
    <location>
        <begin position="198"/>
        <end position="205"/>
    </location>
    <ligand>
        <name>GTP</name>
        <dbReference type="ChEBI" id="CHEBI:37565"/>
        <label>2</label>
    </ligand>
</feature>
<dbReference type="FunFam" id="3.40.50.300:FF:000494">
    <property type="entry name" value="tRNA modification GTPase MnmE"/>
    <property type="match status" value="1"/>
</dbReference>
<dbReference type="NCBIfam" id="TIGR00231">
    <property type="entry name" value="small_GTP"/>
    <property type="match status" value="2"/>
</dbReference>
<feature type="domain" description="EngA-type G" evidence="11">
    <location>
        <begin position="17"/>
        <end position="179"/>
    </location>
</feature>
<evidence type="ECO:0000256" key="2">
    <source>
        <dbReference type="ARBA" id="ARBA00020953"/>
    </source>
</evidence>
<evidence type="ECO:0000256" key="4">
    <source>
        <dbReference type="ARBA" id="ARBA00022737"/>
    </source>
</evidence>